<organism evidence="9 10">
    <name type="scientific">Brevibacillus fluminis</name>
    <dbReference type="NCBI Taxonomy" id="511487"/>
    <lineage>
        <taxon>Bacteria</taxon>
        <taxon>Bacillati</taxon>
        <taxon>Bacillota</taxon>
        <taxon>Bacilli</taxon>
        <taxon>Bacillales</taxon>
        <taxon>Paenibacillaceae</taxon>
        <taxon>Brevibacillus</taxon>
    </lineage>
</organism>
<evidence type="ECO:0000256" key="1">
    <source>
        <dbReference type="ARBA" id="ARBA00004141"/>
    </source>
</evidence>
<dbReference type="GO" id="GO:0009847">
    <property type="term" value="P:spore germination"/>
    <property type="evidence" value="ECO:0007669"/>
    <property type="project" value="InterPro"/>
</dbReference>
<comment type="caution">
    <text evidence="9">The sequence shown here is derived from an EMBL/GenBank/DDBJ whole genome shotgun (WGS) entry which is preliminary data.</text>
</comment>
<evidence type="ECO:0000256" key="2">
    <source>
        <dbReference type="ARBA" id="ARBA00007998"/>
    </source>
</evidence>
<keyword evidence="5 8" id="KW-0812">Transmembrane</keyword>
<evidence type="ECO:0000256" key="8">
    <source>
        <dbReference type="SAM" id="Phobius"/>
    </source>
</evidence>
<feature type="transmembrane region" description="Helical" evidence="8">
    <location>
        <begin position="75"/>
        <end position="98"/>
    </location>
</feature>
<feature type="transmembrane region" description="Helical" evidence="8">
    <location>
        <begin position="33"/>
        <end position="55"/>
    </location>
</feature>
<feature type="transmembrane region" description="Helical" evidence="8">
    <location>
        <begin position="6"/>
        <end position="26"/>
    </location>
</feature>
<feature type="transmembrane region" description="Helical" evidence="8">
    <location>
        <begin position="212"/>
        <end position="235"/>
    </location>
</feature>
<evidence type="ECO:0000256" key="3">
    <source>
        <dbReference type="ARBA" id="ARBA00022448"/>
    </source>
</evidence>
<dbReference type="OrthoDB" id="2930450at2"/>
<dbReference type="InterPro" id="IPR004761">
    <property type="entry name" value="Spore_GerAB"/>
</dbReference>
<evidence type="ECO:0000313" key="9">
    <source>
        <dbReference type="EMBL" id="RNB78536.1"/>
    </source>
</evidence>
<dbReference type="GO" id="GO:0016020">
    <property type="term" value="C:membrane"/>
    <property type="evidence" value="ECO:0007669"/>
    <property type="project" value="UniProtKB-SubCell"/>
</dbReference>
<dbReference type="RefSeq" id="WP_122921705.1">
    <property type="nucleotide sequence ID" value="NZ_RHHQ01000033.1"/>
</dbReference>
<feature type="transmembrane region" description="Helical" evidence="8">
    <location>
        <begin position="306"/>
        <end position="322"/>
    </location>
</feature>
<keyword evidence="7 8" id="KW-0472">Membrane</keyword>
<feature type="transmembrane region" description="Helical" evidence="8">
    <location>
        <begin position="334"/>
        <end position="354"/>
    </location>
</feature>
<feature type="transmembrane region" description="Helical" evidence="8">
    <location>
        <begin position="264"/>
        <end position="286"/>
    </location>
</feature>
<evidence type="ECO:0000256" key="5">
    <source>
        <dbReference type="ARBA" id="ARBA00022692"/>
    </source>
</evidence>
<dbReference type="Pfam" id="PF03845">
    <property type="entry name" value="Spore_permease"/>
    <property type="match status" value="1"/>
</dbReference>
<dbReference type="PANTHER" id="PTHR34975">
    <property type="entry name" value="SPORE GERMINATION PROTEIN A2"/>
    <property type="match status" value="1"/>
</dbReference>
<keyword evidence="4" id="KW-0309">Germination</keyword>
<keyword evidence="3" id="KW-0813">Transport</keyword>
<comment type="similarity">
    <text evidence="2">Belongs to the amino acid-polyamine-organocation (APC) superfamily. Spore germination protein (SGP) (TC 2.A.3.9) family.</text>
</comment>
<feature type="transmembrane region" description="Helical" evidence="8">
    <location>
        <begin position="110"/>
        <end position="127"/>
    </location>
</feature>
<keyword evidence="10" id="KW-1185">Reference proteome</keyword>
<gene>
    <name evidence="9" type="ORF">EDM56_30535</name>
</gene>
<dbReference type="AlphaFoldDB" id="A0A3M8CRW8"/>
<dbReference type="EMBL" id="RHHQ01000033">
    <property type="protein sequence ID" value="RNB78536.1"/>
    <property type="molecule type" value="Genomic_DNA"/>
</dbReference>
<evidence type="ECO:0000256" key="7">
    <source>
        <dbReference type="ARBA" id="ARBA00023136"/>
    </source>
</evidence>
<dbReference type="Proteomes" id="UP000271031">
    <property type="component" value="Unassembled WGS sequence"/>
</dbReference>
<evidence type="ECO:0000256" key="4">
    <source>
        <dbReference type="ARBA" id="ARBA00022544"/>
    </source>
</evidence>
<feature type="transmembrane region" description="Helical" evidence="8">
    <location>
        <begin position="133"/>
        <end position="153"/>
    </location>
</feature>
<dbReference type="PANTHER" id="PTHR34975:SF2">
    <property type="entry name" value="SPORE GERMINATION PROTEIN A2"/>
    <property type="match status" value="1"/>
</dbReference>
<keyword evidence="6 8" id="KW-1133">Transmembrane helix</keyword>
<protein>
    <submittedName>
        <fullName evidence="9">Uncharacterized protein</fullName>
    </submittedName>
</protein>
<proteinExistence type="inferred from homology"/>
<comment type="subcellular location">
    <subcellularLocation>
        <location evidence="1">Membrane</location>
        <topology evidence="1">Multi-pass membrane protein</topology>
    </subcellularLocation>
</comment>
<evidence type="ECO:0000313" key="10">
    <source>
        <dbReference type="Proteomes" id="UP000271031"/>
    </source>
</evidence>
<accession>A0A3M8CRW8</accession>
<name>A0A3M8CRW8_9BACL</name>
<reference evidence="9 10" key="1">
    <citation type="submission" date="2018-10" db="EMBL/GenBank/DDBJ databases">
        <title>Phylogenomics of Brevibacillus.</title>
        <authorList>
            <person name="Dunlap C."/>
        </authorList>
    </citation>
    <scope>NUCLEOTIDE SEQUENCE [LARGE SCALE GENOMIC DNA]</scope>
    <source>
        <strain evidence="9 10">JCM 15716</strain>
    </source>
</reference>
<evidence type="ECO:0000256" key="6">
    <source>
        <dbReference type="ARBA" id="ARBA00022989"/>
    </source>
</evidence>
<sequence>MVRYFYFFVLLNMISNVIILVPKVLIEHRFDSATIGLVTGFVIGTILMFLFVRFMKAFPEEGLPEILQKATAPWFFWPFLFINALMFFFAGAITLIGFSTISVRFINPEISTTQTLLLFLLLVGWIASRKSIALIFTVELLFLINIPLILIIYSKAFSSATMDWVAVKEVISSSTYTIPSYSTVAAASYLFSGYTNFLIFNRYMKKEFIVRVPWLIPITGFITLVTTFFIPIGFYGTDAVGDLTFPWISSADSIRFEYGIVERVVFMFLTLYISISLLSACVHWHVSIQLFQSLFEKTKFFPLKKTLVLLLFCTFTIWYNLINNEQDFVKASKIWLNIRFATEFVSVIILLVLAKRGKTNE</sequence>